<dbReference type="AlphaFoldDB" id="A0AAW2EGP6"/>
<accession>A0AAW2EGP6</accession>
<feature type="compositionally biased region" description="Polar residues" evidence="1">
    <location>
        <begin position="29"/>
        <end position="42"/>
    </location>
</feature>
<protein>
    <submittedName>
        <fullName evidence="2">Uncharacterized protein</fullName>
    </submittedName>
</protein>
<reference evidence="2 3" key="1">
    <citation type="submission" date="2023-03" db="EMBL/GenBank/DDBJ databases">
        <title>High recombination rates correlate with genetic variation in Cardiocondyla obscurior ants.</title>
        <authorList>
            <person name="Errbii M."/>
        </authorList>
    </citation>
    <scope>NUCLEOTIDE SEQUENCE [LARGE SCALE GENOMIC DNA]</scope>
    <source>
        <strain evidence="2">Alpha-2009</strain>
        <tissue evidence="2">Whole body</tissue>
    </source>
</reference>
<organism evidence="2 3">
    <name type="scientific">Cardiocondyla obscurior</name>
    <dbReference type="NCBI Taxonomy" id="286306"/>
    <lineage>
        <taxon>Eukaryota</taxon>
        <taxon>Metazoa</taxon>
        <taxon>Ecdysozoa</taxon>
        <taxon>Arthropoda</taxon>
        <taxon>Hexapoda</taxon>
        <taxon>Insecta</taxon>
        <taxon>Pterygota</taxon>
        <taxon>Neoptera</taxon>
        <taxon>Endopterygota</taxon>
        <taxon>Hymenoptera</taxon>
        <taxon>Apocrita</taxon>
        <taxon>Aculeata</taxon>
        <taxon>Formicoidea</taxon>
        <taxon>Formicidae</taxon>
        <taxon>Myrmicinae</taxon>
        <taxon>Cardiocondyla</taxon>
    </lineage>
</organism>
<feature type="region of interest" description="Disordered" evidence="1">
    <location>
        <begin position="1"/>
        <end position="48"/>
    </location>
</feature>
<keyword evidence="3" id="KW-1185">Reference proteome</keyword>
<dbReference type="EMBL" id="JADYXP020000022">
    <property type="protein sequence ID" value="KAL0102883.1"/>
    <property type="molecule type" value="Genomic_DNA"/>
</dbReference>
<name>A0AAW2EGP6_9HYME</name>
<dbReference type="Proteomes" id="UP001430953">
    <property type="component" value="Unassembled WGS sequence"/>
</dbReference>
<comment type="caution">
    <text evidence="2">The sequence shown here is derived from an EMBL/GenBank/DDBJ whole genome shotgun (WGS) entry which is preliminary data.</text>
</comment>
<evidence type="ECO:0000313" key="3">
    <source>
        <dbReference type="Proteomes" id="UP001430953"/>
    </source>
</evidence>
<proteinExistence type="predicted"/>
<sequence length="96" mass="10419">MEFVQANEDTATPAIGGFQSGRTEHGEQPESTDTTGSSNRPNLDQKFGVPRITKVNAIAHSRFAKATRDNSTAARIFIELFQNAKILGISNIDTPD</sequence>
<evidence type="ECO:0000313" key="2">
    <source>
        <dbReference type="EMBL" id="KAL0102883.1"/>
    </source>
</evidence>
<evidence type="ECO:0000256" key="1">
    <source>
        <dbReference type="SAM" id="MobiDB-lite"/>
    </source>
</evidence>
<gene>
    <name evidence="2" type="ORF">PUN28_018290</name>
</gene>